<dbReference type="InterPro" id="IPR044509">
    <property type="entry name" value="RIC2/4"/>
</dbReference>
<reference evidence="4" key="2">
    <citation type="submission" date="2025-08" db="UniProtKB">
        <authorList>
            <consortium name="RefSeq"/>
        </authorList>
    </citation>
    <scope>IDENTIFICATION</scope>
    <source>
        <tissue evidence="4">Leaf</tissue>
    </source>
</reference>
<proteinExistence type="predicted"/>
<dbReference type="PANTHER" id="PTHR46931">
    <property type="entry name" value="CRIB DOMAIN-CONTAINING PROTEIN RIC2"/>
    <property type="match status" value="1"/>
</dbReference>
<dbReference type="GeneID" id="116192835"/>
<organism evidence="3 4">
    <name type="scientific">Punica granatum</name>
    <name type="common">Pomegranate</name>
    <dbReference type="NCBI Taxonomy" id="22663"/>
    <lineage>
        <taxon>Eukaryota</taxon>
        <taxon>Viridiplantae</taxon>
        <taxon>Streptophyta</taxon>
        <taxon>Embryophyta</taxon>
        <taxon>Tracheophyta</taxon>
        <taxon>Spermatophyta</taxon>
        <taxon>Magnoliopsida</taxon>
        <taxon>eudicotyledons</taxon>
        <taxon>Gunneridae</taxon>
        <taxon>Pentapetalae</taxon>
        <taxon>rosids</taxon>
        <taxon>malvids</taxon>
        <taxon>Myrtales</taxon>
        <taxon>Lythraceae</taxon>
        <taxon>Punica</taxon>
    </lineage>
</organism>
<protein>
    <submittedName>
        <fullName evidence="4">CRIB domain-containing protein RIC4 isoform X1</fullName>
    </submittedName>
</protein>
<dbReference type="OrthoDB" id="678664at2759"/>
<evidence type="ECO:0000313" key="4">
    <source>
        <dbReference type="RefSeq" id="XP_031377366.1"/>
    </source>
</evidence>
<dbReference type="Pfam" id="PF00786">
    <property type="entry name" value="PBD"/>
    <property type="match status" value="1"/>
</dbReference>
<evidence type="ECO:0000313" key="3">
    <source>
        <dbReference type="Proteomes" id="UP000515151"/>
    </source>
</evidence>
<feature type="domain" description="CRIB" evidence="2">
    <location>
        <begin position="107"/>
        <end position="120"/>
    </location>
</feature>
<evidence type="ECO:0000259" key="2">
    <source>
        <dbReference type="PROSITE" id="PS50108"/>
    </source>
</evidence>
<evidence type="ECO:0000256" key="1">
    <source>
        <dbReference type="SAM" id="MobiDB-lite"/>
    </source>
</evidence>
<accession>A0A6P8C6I8</accession>
<reference evidence="3" key="1">
    <citation type="journal article" date="2020" name="Plant Biotechnol. J.">
        <title>The pomegranate (Punica granatum L.) draft genome dissects genetic divergence between soft- and hard-seeded cultivars.</title>
        <authorList>
            <person name="Luo X."/>
            <person name="Li H."/>
            <person name="Wu Z."/>
            <person name="Yao W."/>
            <person name="Zhao P."/>
            <person name="Cao D."/>
            <person name="Yu H."/>
            <person name="Li K."/>
            <person name="Poudel K."/>
            <person name="Zhao D."/>
            <person name="Zhang F."/>
            <person name="Xia X."/>
            <person name="Chen L."/>
            <person name="Wang Q."/>
            <person name="Jing D."/>
            <person name="Cao S."/>
        </authorList>
    </citation>
    <scope>NUCLEOTIDE SEQUENCE [LARGE SCALE GENOMIC DNA]</scope>
    <source>
        <strain evidence="3">cv. Tunisia</strain>
    </source>
</reference>
<feature type="region of interest" description="Disordered" evidence="1">
    <location>
        <begin position="21"/>
        <end position="69"/>
    </location>
</feature>
<dbReference type="RefSeq" id="XP_031377366.1">
    <property type="nucleotide sequence ID" value="XM_031521506.1"/>
</dbReference>
<dbReference type="PANTHER" id="PTHR46931:SF15">
    <property type="entry name" value="CRIB DOMAIN-CONTAINING PROTEIN"/>
    <property type="match status" value="1"/>
</dbReference>
<dbReference type="CDD" id="cd00132">
    <property type="entry name" value="CRIB"/>
    <property type="match status" value="1"/>
</dbReference>
<keyword evidence="3" id="KW-1185">Reference proteome</keyword>
<feature type="region of interest" description="Disordered" evidence="1">
    <location>
        <begin position="166"/>
        <end position="195"/>
    </location>
</feature>
<name>A0A6P8C6I8_PUNGR</name>
<dbReference type="InterPro" id="IPR000095">
    <property type="entry name" value="CRIB_dom"/>
</dbReference>
<dbReference type="Proteomes" id="UP000515151">
    <property type="component" value="Chromosome 1"/>
</dbReference>
<sequence length="195" mass="21488">MRDRMERLVLLPFAVGCMSESSVGVASPPARRSARAPGLRSPPIKREESDEETSSEEGTKNSASSLALPKPNISTGIHKMFKGFKNFSHLFAVYKEDMEEEEMEIQIGLPTDVKHVTHIGWDGCAANPDLPMKAHTWDSFFIDPALLQNSDLCEHIPSPFPTACGLEQLESRSESKQDAKTANMEPHSDPVPLKG</sequence>
<feature type="compositionally biased region" description="Low complexity" evidence="1">
    <location>
        <begin position="26"/>
        <end position="42"/>
    </location>
</feature>
<dbReference type="AlphaFoldDB" id="A0A6P8C6I8"/>
<dbReference type="PROSITE" id="PS50108">
    <property type="entry name" value="CRIB"/>
    <property type="match status" value="1"/>
</dbReference>
<feature type="compositionally biased region" description="Basic and acidic residues" evidence="1">
    <location>
        <begin position="169"/>
        <end position="179"/>
    </location>
</feature>
<gene>
    <name evidence="4" type="primary">LOC116192835</name>
</gene>